<feature type="compositionally biased region" description="Acidic residues" evidence="1">
    <location>
        <begin position="419"/>
        <end position="428"/>
    </location>
</feature>
<sequence length="1117" mass="115550">MAAAAMSAPAPAYDVVFSHLAVRLIKTTVGSPAGTPPLHHIHGPMQLVAVTPAPPMLPTLVLSLPAFTLPFRTFDPQAATALGASGIHDAEPPRPAYVGFGAGSHGLDGPAIWFKEHITEEGAWARKSLGQPAAVWTLYLLGAPAPLANHLRAILAGWPRNMPSALPRWLSDPAMYGWPWKDKFLQMPLPLPLPLPVAPEAAEPVPAPVPPTVAPLLNPRPLPTPPIDMAVRSPPVPPSVPAKPSNLRALPAPGVPDVQPLTPPAEEPVVLANVEPTSTPAAPAPALSETAVPAGASEVKSSPPRRPVSSSGRGVPRSAGADSSAPAPRKIELLPSLPPSTILPNVEHNAWAEPEAAAGSASTLPSAAERDAFPAEYRHSLVAVDNETGEVLGILASNVVLDTTSAEYDGDVTIRDADHDDDGDEEETAATPTASRLLHISKNLPPKPEDAPPLRAFSAYRDPDVYSPFAPSTDPDKIPRPPSRLGEETFAPPPVPDKMLASSAASARDSMASAVFFSAAEELDSGAEDTDAEANLAETDDEGGTRKKLAGAGNGKDSFRLGHHPAFRAVEAYQPGLLRDSGAEGEDDEGAESDRSGSTVGGILTRAFRKKNKKSVGGKKQEAKEEQEEEEAREELNSAPVLAAAEGEEAAGWEEEASNKSLRNDGDVSAFSQKTEVPSTAAADMSEEDALSVLRPRDPNMLQQHLPRMQLRTSALIDAEHRVWTDALARDEIPASAPYTHLTAAVASSEPGLPVATRQAAQEAEAISDVAASSRAAAVAAAAGEYIQGGTVLLKFLQGTISASMANPAQLARYVGVSTVDDTRGQVEASNATTTQPSSNSEEGEESGAQLRTGAMAYIPVLPVHLLYYMGIVADKPPPSETDLPSAAKGALDSVAKAAGVGFGMGRLWKTLVESAVGSATITSASSSMAASASASVTALASVAPASLSLDMLGISKSGAAACWNWMSTAAVAGVQVTTGALQSVVGAAVSSASSSSTPLVRSSSGDLSHLAEDHDDDDDEWEVRIPDFDPNSLGSTPRPVYRRKTKSVLPSAQNGFGVAGQSQVRSTASAGTGSGSVDWKRVSIVHFDQHGVGRRAIMAGGGVGAGGASKGGFGIL</sequence>
<evidence type="ECO:0000313" key="3">
    <source>
        <dbReference type="Proteomes" id="UP001176521"/>
    </source>
</evidence>
<feature type="compositionally biased region" description="Polar residues" evidence="1">
    <location>
        <begin position="1053"/>
        <end position="1066"/>
    </location>
</feature>
<feature type="region of interest" description="Disordered" evidence="1">
    <location>
        <begin position="995"/>
        <end position="1022"/>
    </location>
</feature>
<feature type="region of interest" description="Disordered" evidence="1">
    <location>
        <begin position="276"/>
        <end position="339"/>
    </location>
</feature>
<protein>
    <submittedName>
        <fullName evidence="2">Uncharacterized protein</fullName>
    </submittedName>
</protein>
<proteinExistence type="predicted"/>
<feature type="compositionally biased region" description="Low complexity" evidence="1">
    <location>
        <begin position="276"/>
        <end position="291"/>
    </location>
</feature>
<gene>
    <name evidence="2" type="ORF">OC842_002947</name>
</gene>
<feature type="compositionally biased region" description="Acidic residues" evidence="1">
    <location>
        <begin position="646"/>
        <end position="656"/>
    </location>
</feature>
<evidence type="ECO:0000256" key="1">
    <source>
        <dbReference type="SAM" id="MobiDB-lite"/>
    </source>
</evidence>
<feature type="compositionally biased region" description="Acidic residues" evidence="1">
    <location>
        <begin position="525"/>
        <end position="542"/>
    </location>
</feature>
<feature type="region of interest" description="Disordered" evidence="1">
    <location>
        <begin position="220"/>
        <end position="264"/>
    </location>
</feature>
<dbReference type="Proteomes" id="UP001176521">
    <property type="component" value="Unassembled WGS sequence"/>
</dbReference>
<feature type="region of interest" description="Disordered" evidence="1">
    <location>
        <begin position="1053"/>
        <end position="1074"/>
    </location>
</feature>
<feature type="compositionally biased region" description="Basic residues" evidence="1">
    <location>
        <begin position="607"/>
        <end position="617"/>
    </location>
</feature>
<evidence type="ECO:0000313" key="2">
    <source>
        <dbReference type="EMBL" id="KAK0533547.1"/>
    </source>
</evidence>
<accession>A0AAN6JKN8</accession>
<dbReference type="AlphaFoldDB" id="A0AAN6JKN8"/>
<reference evidence="2" key="1">
    <citation type="journal article" date="2023" name="PhytoFront">
        <title>Draft Genome Resources of Seven Strains of Tilletia horrida, Causal Agent of Kernel Smut of Rice.</title>
        <authorList>
            <person name="Khanal S."/>
            <person name="Antony Babu S."/>
            <person name="Zhou X.G."/>
        </authorList>
    </citation>
    <scope>NUCLEOTIDE SEQUENCE</scope>
    <source>
        <strain evidence="2">TX3</strain>
    </source>
</reference>
<feature type="compositionally biased region" description="Low complexity" evidence="1">
    <location>
        <begin position="995"/>
        <end position="1005"/>
    </location>
</feature>
<feature type="compositionally biased region" description="Low complexity" evidence="1">
    <location>
        <begin position="307"/>
        <end position="318"/>
    </location>
</feature>
<feature type="region of interest" description="Disordered" evidence="1">
    <location>
        <begin position="825"/>
        <end position="849"/>
    </location>
</feature>
<feature type="region of interest" description="Disordered" evidence="1">
    <location>
        <begin position="465"/>
        <end position="503"/>
    </location>
</feature>
<name>A0AAN6JKN8_9BASI</name>
<feature type="region of interest" description="Disordered" evidence="1">
    <location>
        <begin position="412"/>
        <end position="432"/>
    </location>
</feature>
<feature type="region of interest" description="Disordered" evidence="1">
    <location>
        <begin position="579"/>
        <end position="670"/>
    </location>
</feature>
<feature type="compositionally biased region" description="Polar residues" evidence="1">
    <location>
        <begin position="828"/>
        <end position="837"/>
    </location>
</feature>
<comment type="caution">
    <text evidence="2">The sequence shown here is derived from an EMBL/GenBank/DDBJ whole genome shotgun (WGS) entry which is preliminary data.</text>
</comment>
<dbReference type="EMBL" id="JAPDMQ010000135">
    <property type="protein sequence ID" value="KAK0533547.1"/>
    <property type="molecule type" value="Genomic_DNA"/>
</dbReference>
<organism evidence="2 3">
    <name type="scientific">Tilletia horrida</name>
    <dbReference type="NCBI Taxonomy" id="155126"/>
    <lineage>
        <taxon>Eukaryota</taxon>
        <taxon>Fungi</taxon>
        <taxon>Dikarya</taxon>
        <taxon>Basidiomycota</taxon>
        <taxon>Ustilaginomycotina</taxon>
        <taxon>Exobasidiomycetes</taxon>
        <taxon>Tilletiales</taxon>
        <taxon>Tilletiaceae</taxon>
        <taxon>Tilletia</taxon>
    </lineage>
</organism>
<feature type="region of interest" description="Disordered" evidence="1">
    <location>
        <begin position="525"/>
        <end position="563"/>
    </location>
</feature>
<keyword evidence="3" id="KW-1185">Reference proteome</keyword>